<dbReference type="EMBL" id="JAZDQT010000001">
    <property type="protein sequence ID" value="MEE1944128.1"/>
    <property type="molecule type" value="Genomic_DNA"/>
</dbReference>
<dbReference type="Proteomes" id="UP001336835">
    <property type="component" value="Unassembled WGS sequence"/>
</dbReference>
<protein>
    <submittedName>
        <fullName evidence="1">Uncharacterized protein</fullName>
    </submittedName>
</protein>
<evidence type="ECO:0000313" key="1">
    <source>
        <dbReference type="EMBL" id="MEE1944128.1"/>
    </source>
</evidence>
<evidence type="ECO:0000313" key="2">
    <source>
        <dbReference type="Proteomes" id="UP001336835"/>
    </source>
</evidence>
<sequence length="204" mass="23729">MNEYTQISPYVFNCDVCPTRCDGASKMVYNFEDDVAFSEHYEQQLIDYINNTGKFLAQKTADDAYPDIKVTHKNSNSSFYIEVKVQRRTFMSIEKKLPDAKLKPSETVALNLSDLLRYDELKKTKGIEIFILWVLLDRPCITGGETKYYYRLISELMLIFEANSESRRFTRESGDGDIVDGIHKGVTVNYHFSLTELKPWEKRD</sequence>
<proteinExistence type="predicted"/>
<organism evidence="1 2">
    <name type="scientific">Pedobacter albus</name>
    <dbReference type="NCBI Taxonomy" id="3113905"/>
    <lineage>
        <taxon>Bacteria</taxon>
        <taxon>Pseudomonadati</taxon>
        <taxon>Bacteroidota</taxon>
        <taxon>Sphingobacteriia</taxon>
        <taxon>Sphingobacteriales</taxon>
        <taxon>Sphingobacteriaceae</taxon>
        <taxon>Pedobacter</taxon>
    </lineage>
</organism>
<gene>
    <name evidence="1" type="ORF">VRU48_03345</name>
</gene>
<dbReference type="RefSeq" id="WP_330106504.1">
    <property type="nucleotide sequence ID" value="NZ_JAZDQT010000001.1"/>
</dbReference>
<accession>A0ABU7I3T9</accession>
<name>A0ABU7I3T9_9SPHI</name>
<keyword evidence="2" id="KW-1185">Reference proteome</keyword>
<reference evidence="1 2" key="1">
    <citation type="submission" date="2024-01" db="EMBL/GenBank/DDBJ databases">
        <title>Pedobacter sp. nov., isolated from fresh soil.</title>
        <authorList>
            <person name="Le N.T.T."/>
        </authorList>
    </citation>
    <scope>NUCLEOTIDE SEQUENCE [LARGE SCALE GENOMIC DNA]</scope>
    <source>
        <strain evidence="1 2">KR3-3</strain>
    </source>
</reference>
<comment type="caution">
    <text evidence="1">The sequence shown here is derived from an EMBL/GenBank/DDBJ whole genome shotgun (WGS) entry which is preliminary data.</text>
</comment>